<keyword evidence="3" id="KW-1185">Reference proteome</keyword>
<dbReference type="Proteomes" id="UP000001013">
    <property type="component" value="Chromosome"/>
</dbReference>
<keyword evidence="1" id="KW-0812">Transmembrane</keyword>
<dbReference type="PaxDb" id="186497-PF1082"/>
<dbReference type="EMBL" id="AE009950">
    <property type="protein sequence ID" value="AAL81206.1"/>
    <property type="molecule type" value="Genomic_DNA"/>
</dbReference>
<feature type="transmembrane region" description="Helical" evidence="1">
    <location>
        <begin position="73"/>
        <end position="91"/>
    </location>
</feature>
<evidence type="ECO:0000256" key="1">
    <source>
        <dbReference type="SAM" id="Phobius"/>
    </source>
</evidence>
<evidence type="ECO:0000313" key="3">
    <source>
        <dbReference type="Proteomes" id="UP000001013"/>
    </source>
</evidence>
<organism evidence="2 3">
    <name type="scientific">Pyrococcus furiosus (strain ATCC 43587 / DSM 3638 / JCM 8422 / Vc1)</name>
    <dbReference type="NCBI Taxonomy" id="186497"/>
    <lineage>
        <taxon>Archaea</taxon>
        <taxon>Methanobacteriati</taxon>
        <taxon>Methanobacteriota</taxon>
        <taxon>Thermococci</taxon>
        <taxon>Thermococcales</taxon>
        <taxon>Thermococcaceae</taxon>
        <taxon>Pyrococcus</taxon>
    </lineage>
</organism>
<accession>Q8U1X2</accession>
<dbReference type="KEGG" id="pfu:PF1082"/>
<keyword evidence="1" id="KW-1133">Transmembrane helix</keyword>
<dbReference type="STRING" id="186497.PF1082"/>
<proteinExistence type="predicted"/>
<keyword evidence="1" id="KW-0472">Membrane</keyword>
<feature type="transmembrane region" description="Helical" evidence="1">
    <location>
        <begin position="18"/>
        <end position="35"/>
    </location>
</feature>
<evidence type="ECO:0000313" key="2">
    <source>
        <dbReference type="EMBL" id="AAL81206.1"/>
    </source>
</evidence>
<dbReference type="AlphaFoldDB" id="Q8U1X2"/>
<sequence length="94" mass="10543">MRSTALLTIDTIEYFKPATFYGVITSLLRFLSLIFPESYTIRIILEQGVLLVALAISYYKLGTILSRNTSNKYLAYTMSIVAGIITCLLFPPPL</sequence>
<dbReference type="eggNOG" id="arCOG07706">
    <property type="taxonomic scope" value="Archaea"/>
</dbReference>
<reference evidence="2 3" key="1">
    <citation type="journal article" date="1999" name="Genetics">
        <title>Divergence of the hyperthermophilic archaea Pyrococcus furiosus and P. horikoshii inferred from complete genomic sequences.</title>
        <authorList>
            <person name="Maeder D.L."/>
            <person name="Weiss R.B."/>
            <person name="Dunn D.M."/>
            <person name="Cherry J.L."/>
            <person name="Gonzalez J.M."/>
            <person name="DiRuggiero J."/>
            <person name="Robb F.T."/>
        </authorList>
    </citation>
    <scope>NUCLEOTIDE SEQUENCE [LARGE SCALE GENOMIC DNA]</scope>
    <source>
        <strain evidence="3">ATCC 43587 / DSM 3638 / JCM 8422 / Vc1</strain>
    </source>
</reference>
<dbReference type="HOGENOM" id="CLU_2379535_0_0_2"/>
<gene>
    <name evidence="2" type="ordered locus">PF1082</name>
</gene>
<name>Q8U1X2_PYRFU</name>
<protein>
    <submittedName>
        <fullName evidence="2">Uncharacterized protein</fullName>
    </submittedName>
</protein>
<feature type="transmembrane region" description="Helical" evidence="1">
    <location>
        <begin position="41"/>
        <end position="61"/>
    </location>
</feature>